<dbReference type="AlphaFoldDB" id="A0A382BRL3"/>
<organism evidence="1">
    <name type="scientific">marine metagenome</name>
    <dbReference type="NCBI Taxonomy" id="408172"/>
    <lineage>
        <taxon>unclassified sequences</taxon>
        <taxon>metagenomes</taxon>
        <taxon>ecological metagenomes</taxon>
    </lineage>
</organism>
<name>A0A382BRL3_9ZZZZ</name>
<evidence type="ECO:0000313" key="1">
    <source>
        <dbReference type="EMBL" id="SVB16445.1"/>
    </source>
</evidence>
<accession>A0A382BRL3</accession>
<sequence length="66" mass="7913">MVMTKRQRERADKWSAKYAKDLKHYKKVLIDNEQLRKTNQELNLMHHQAIVKVLNLGQEIIKLKAQ</sequence>
<protein>
    <submittedName>
        <fullName evidence="1">Uncharacterized protein</fullName>
    </submittedName>
</protein>
<dbReference type="EMBL" id="UINC01031041">
    <property type="protein sequence ID" value="SVB16445.1"/>
    <property type="molecule type" value="Genomic_DNA"/>
</dbReference>
<proteinExistence type="predicted"/>
<reference evidence="1" key="1">
    <citation type="submission" date="2018-05" db="EMBL/GenBank/DDBJ databases">
        <authorList>
            <person name="Lanie J.A."/>
            <person name="Ng W.-L."/>
            <person name="Kazmierczak K.M."/>
            <person name="Andrzejewski T.M."/>
            <person name="Davidsen T.M."/>
            <person name="Wayne K.J."/>
            <person name="Tettelin H."/>
            <person name="Glass J.I."/>
            <person name="Rusch D."/>
            <person name="Podicherti R."/>
            <person name="Tsui H.-C.T."/>
            <person name="Winkler M.E."/>
        </authorList>
    </citation>
    <scope>NUCLEOTIDE SEQUENCE</scope>
</reference>
<gene>
    <name evidence="1" type="ORF">METZ01_LOCUS169299</name>
</gene>